<proteinExistence type="predicted"/>
<feature type="transmembrane region" description="Helical" evidence="1">
    <location>
        <begin position="225"/>
        <end position="247"/>
    </location>
</feature>
<accession>A0A916Y5G0</accession>
<organism evidence="2 3">
    <name type="scientific">Microbacterium faecale</name>
    <dbReference type="NCBI Taxonomy" id="1804630"/>
    <lineage>
        <taxon>Bacteria</taxon>
        <taxon>Bacillati</taxon>
        <taxon>Actinomycetota</taxon>
        <taxon>Actinomycetes</taxon>
        <taxon>Micrococcales</taxon>
        <taxon>Microbacteriaceae</taxon>
        <taxon>Microbacterium</taxon>
    </lineage>
</organism>
<feature type="transmembrane region" description="Helical" evidence="1">
    <location>
        <begin position="12"/>
        <end position="32"/>
    </location>
</feature>
<dbReference type="EMBL" id="BMHO01000001">
    <property type="protein sequence ID" value="GGD31543.1"/>
    <property type="molecule type" value="Genomic_DNA"/>
</dbReference>
<reference evidence="2" key="2">
    <citation type="submission" date="2020-09" db="EMBL/GenBank/DDBJ databases">
        <authorList>
            <person name="Sun Q."/>
            <person name="Zhou Y."/>
        </authorList>
    </citation>
    <scope>NUCLEOTIDE SEQUENCE</scope>
    <source>
        <strain evidence="2">CGMCC 1.15152</strain>
    </source>
</reference>
<feature type="transmembrane region" description="Helical" evidence="1">
    <location>
        <begin position="694"/>
        <end position="714"/>
    </location>
</feature>
<keyword evidence="1" id="KW-0812">Transmembrane</keyword>
<comment type="caution">
    <text evidence="2">The sequence shown here is derived from an EMBL/GenBank/DDBJ whole genome shotgun (WGS) entry which is preliminary data.</text>
</comment>
<evidence type="ECO:0000313" key="3">
    <source>
        <dbReference type="Proteomes" id="UP000633205"/>
    </source>
</evidence>
<feature type="transmembrane region" description="Helical" evidence="1">
    <location>
        <begin position="323"/>
        <end position="342"/>
    </location>
</feature>
<keyword evidence="1" id="KW-1133">Transmembrane helix</keyword>
<feature type="transmembrane region" description="Helical" evidence="1">
    <location>
        <begin position="189"/>
        <end position="213"/>
    </location>
</feature>
<feature type="transmembrane region" description="Helical" evidence="1">
    <location>
        <begin position="294"/>
        <end position="311"/>
    </location>
</feature>
<protein>
    <submittedName>
        <fullName evidence="2">Uncharacterized protein</fullName>
    </submittedName>
</protein>
<feature type="transmembrane region" description="Helical" evidence="1">
    <location>
        <begin position="399"/>
        <end position="420"/>
    </location>
</feature>
<reference evidence="2" key="1">
    <citation type="journal article" date="2014" name="Int. J. Syst. Evol. Microbiol.">
        <title>Complete genome sequence of Corynebacterium casei LMG S-19264T (=DSM 44701T), isolated from a smear-ripened cheese.</title>
        <authorList>
            <consortium name="US DOE Joint Genome Institute (JGI-PGF)"/>
            <person name="Walter F."/>
            <person name="Albersmeier A."/>
            <person name="Kalinowski J."/>
            <person name="Ruckert C."/>
        </authorList>
    </citation>
    <scope>NUCLEOTIDE SEQUENCE</scope>
    <source>
        <strain evidence="2">CGMCC 1.15152</strain>
    </source>
</reference>
<sequence>MTKSREATWTRLRWPLLSVLVTIALAAGRLAITPRFYFADDTERGSFGQWWALGEYLANGTLPILDPSAWQGGNYFAEGQWGILSPVTWLIGLTAYVTPDAVLHVSAWKIGFLAVFAAGMYLIARDFGASRPWAALAGVLAPAAGFTVFMDAASWSTGLFDACLLPLVWWTLRRGVEAGRSPIPYLITSFTLITFGYVFGVLVLVVLLVETLVRAIVARDRIRIVRALAASAWGGFWSIVVYLPAIMTSSVTVRGDSPYENTGFLNADVADLFSVASPMSTASIRAWDGIVDGPLVYIAWLVPLFPLFLPIPREAVRRLIPVWVYGSVMAVFVLAPSDLGAIRWPIRMMPYLAIAVIIVLAVAATRAYPERITRGRAWASVAVIAAMAYISWVGEMWSWKSIFAGALLQIVALVAIVLIARGRDYAFVAGRTPPWAKKTAAVVLCSMLVTIGVGAAQMLQWRESPLPSVGAPTSTDELEDVLSDAPGDAIVVGNYMKGALDPDSWDERLMANLWYLSDTNVSSVYTVLPFTAYASDLCADLRGLTCADALGTLWSTDEDTGVEVASLLSVSTIVAAKHTYPSEPSSPDGWQLADEGEWNWFFERTEPLPSAGGVTWTGEGTSVSVSGETQTTVTFSVDAVGADPRVVLSRLPFPGYSVDGAAFADPVRDYLVTVDVSSASVGDEVTVRFLPPPFPVLAGSFVLAWVVALAWLISRAVVRRRARRSA</sequence>
<feature type="transmembrane region" description="Helical" evidence="1">
    <location>
        <begin position="136"/>
        <end position="169"/>
    </location>
</feature>
<name>A0A916Y5G0_9MICO</name>
<keyword evidence="1" id="KW-0472">Membrane</keyword>
<feature type="transmembrane region" description="Helical" evidence="1">
    <location>
        <begin position="440"/>
        <end position="459"/>
    </location>
</feature>
<feature type="transmembrane region" description="Helical" evidence="1">
    <location>
        <begin position="375"/>
        <end position="393"/>
    </location>
</feature>
<evidence type="ECO:0000313" key="2">
    <source>
        <dbReference type="EMBL" id="GGD31543.1"/>
    </source>
</evidence>
<dbReference type="RefSeq" id="WP_188711164.1">
    <property type="nucleotide sequence ID" value="NZ_BMHO01000001.1"/>
</dbReference>
<gene>
    <name evidence="2" type="ORF">GCM10010915_09800</name>
</gene>
<keyword evidence="3" id="KW-1185">Reference proteome</keyword>
<dbReference type="AlphaFoldDB" id="A0A916Y5G0"/>
<dbReference type="Proteomes" id="UP000633205">
    <property type="component" value="Unassembled WGS sequence"/>
</dbReference>
<feature type="transmembrane region" description="Helical" evidence="1">
    <location>
        <begin position="106"/>
        <end position="124"/>
    </location>
</feature>
<feature type="transmembrane region" description="Helical" evidence="1">
    <location>
        <begin position="348"/>
        <end position="368"/>
    </location>
</feature>
<evidence type="ECO:0000256" key="1">
    <source>
        <dbReference type="SAM" id="Phobius"/>
    </source>
</evidence>